<organism evidence="1 2">
    <name type="scientific">Alysiella crassa</name>
    <dbReference type="NCBI Taxonomy" id="153491"/>
    <lineage>
        <taxon>Bacteria</taxon>
        <taxon>Pseudomonadati</taxon>
        <taxon>Pseudomonadota</taxon>
        <taxon>Betaproteobacteria</taxon>
        <taxon>Neisseriales</taxon>
        <taxon>Neisseriaceae</taxon>
        <taxon>Alysiella</taxon>
    </lineage>
</organism>
<dbReference type="RefSeq" id="WP_034293339.1">
    <property type="nucleotide sequence ID" value="NZ_CP091519.2"/>
</dbReference>
<reference evidence="1 2" key="1">
    <citation type="submission" date="2018-06" db="EMBL/GenBank/DDBJ databases">
        <authorList>
            <consortium name="Pathogen Informatics"/>
            <person name="Doyle S."/>
        </authorList>
    </citation>
    <scope>NUCLEOTIDE SEQUENCE [LARGE SCALE GENOMIC DNA]</scope>
    <source>
        <strain evidence="1 2">NCTC10283</strain>
    </source>
</reference>
<dbReference type="PIRSF" id="PIRSF034934">
    <property type="entry name" value="AbiF_AbiD"/>
    <property type="match status" value="1"/>
</dbReference>
<dbReference type="OrthoDB" id="5363652at2"/>
<gene>
    <name evidence="1" type="ORF">NCTC10283_00546</name>
</gene>
<sequence>MAQQPFKDWKTFAEQIDLLEQRGMVFHDKAQAEKELARIGYYRLSAYWYPFRQHLATGGRDDVFVANTQFDDVIALYDFDNAIKILALEAIQHIEIAMRTQIAYTLGKHNPIAHTQAHYFNPKFNHAEWLAKYENLRDHAKDDFVKHNLAKYGELPVWVACEIWDFGAMSKLYKMMTERDQRQIEKHFHLSNKELGSHLHALNIVRNTAAHHGRLWNKSAIGIPKIKKLHGLHWQYLNHEKPFVAFCLMKRMLNVIDPARARDWGMRFQVALKTFPHQNCAPNEVNLQQFGIGIFPKTGELMNLNHWQLWK</sequence>
<dbReference type="InterPro" id="IPR017034">
    <property type="entry name" value="Abi_system_AbiD/AbiF"/>
</dbReference>
<protein>
    <submittedName>
        <fullName evidence="1">Abortive infection bacteriophage resistance protein</fullName>
    </submittedName>
</protein>
<dbReference type="Pfam" id="PF07751">
    <property type="entry name" value="Abi_2"/>
    <property type="match status" value="1"/>
</dbReference>
<dbReference type="AlphaFoldDB" id="A0A376BLA3"/>
<name>A0A376BLA3_9NEIS</name>
<keyword evidence="2" id="KW-1185">Reference proteome</keyword>
<evidence type="ECO:0000313" key="1">
    <source>
        <dbReference type="EMBL" id="SSY70450.1"/>
    </source>
</evidence>
<dbReference type="Proteomes" id="UP000254209">
    <property type="component" value="Unassembled WGS sequence"/>
</dbReference>
<proteinExistence type="predicted"/>
<evidence type="ECO:0000313" key="2">
    <source>
        <dbReference type="Proteomes" id="UP000254209"/>
    </source>
</evidence>
<dbReference type="EMBL" id="UFSO01000002">
    <property type="protein sequence ID" value="SSY70450.1"/>
    <property type="molecule type" value="Genomic_DNA"/>
</dbReference>
<accession>A0A376BLA3</accession>
<dbReference type="InterPro" id="IPR011664">
    <property type="entry name" value="Abi_system_AbiD/AbiF-like"/>
</dbReference>
<dbReference type="STRING" id="1120980.GCA_000745955_01543"/>